<feature type="transmembrane region" description="Helical" evidence="1">
    <location>
        <begin position="252"/>
        <end position="272"/>
    </location>
</feature>
<proteinExistence type="predicted"/>
<comment type="caution">
    <text evidence="3">The sequence shown here is derived from an EMBL/GenBank/DDBJ whole genome shotgun (WGS) entry which is preliminary data.</text>
</comment>
<dbReference type="EMBL" id="QGNZ01000004">
    <property type="protein sequence ID" value="PWS26393.1"/>
    <property type="molecule type" value="Genomic_DNA"/>
</dbReference>
<protein>
    <recommendedName>
        <fullName evidence="2">Acyltransferase 3 domain-containing protein</fullName>
    </recommendedName>
</protein>
<name>A0A317EKM6_9SPHI</name>
<evidence type="ECO:0000259" key="2">
    <source>
        <dbReference type="Pfam" id="PF01757"/>
    </source>
</evidence>
<keyword evidence="4" id="KW-1185">Reference proteome</keyword>
<dbReference type="GO" id="GO:0016020">
    <property type="term" value="C:membrane"/>
    <property type="evidence" value="ECO:0007669"/>
    <property type="project" value="TreeGrafter"/>
</dbReference>
<feature type="domain" description="Acyltransferase 3" evidence="2">
    <location>
        <begin position="11"/>
        <end position="294"/>
    </location>
</feature>
<dbReference type="OrthoDB" id="290051at2"/>
<organism evidence="3 4">
    <name type="scientific">Pedobacter yonginense</name>
    <dbReference type="NCBI Taxonomy" id="651869"/>
    <lineage>
        <taxon>Bacteria</taxon>
        <taxon>Pseudomonadati</taxon>
        <taxon>Bacteroidota</taxon>
        <taxon>Sphingobacteriia</taxon>
        <taxon>Sphingobacteriales</taxon>
        <taxon>Sphingobacteriaceae</taxon>
        <taxon>Pedobacter</taxon>
    </lineage>
</organism>
<dbReference type="RefSeq" id="WP_109926959.1">
    <property type="nucleotide sequence ID" value="NZ_QGNZ01000004.1"/>
</dbReference>
<sequence>MMVRSDDHIPILDFLRAFASLSVCIVHMSLATDLQHYPIHNLLAYGQQGVPIFFVISGFVVPYSLWNVNYQTSNFFRFIEKRLIRIGIPFSITVITFAIFEPQFSILKFIYNLFYLVPFTNSEWYSSVFWTLGVEFQFYILIGLLFYYIRNGNKYILMSTLIFLGFLGPCLKLDERYMLLVHNLHYFVFGMLVLLIKKKKISLVEGHAMLVILTLFLCFKVAIVTGLIGYLTAVAILHLNFKIIFSKWLGKISYSLYLTHILTADLILIILSKLTINPYLLFIILILGCIFGASMFYIIFERTALKWSKKISVT</sequence>
<keyword evidence="1" id="KW-1133">Transmembrane helix</keyword>
<dbReference type="PANTHER" id="PTHR23028:SF53">
    <property type="entry name" value="ACYL_TRANSF_3 DOMAIN-CONTAINING PROTEIN"/>
    <property type="match status" value="1"/>
</dbReference>
<dbReference type="GO" id="GO:0016747">
    <property type="term" value="F:acyltransferase activity, transferring groups other than amino-acyl groups"/>
    <property type="evidence" value="ECO:0007669"/>
    <property type="project" value="InterPro"/>
</dbReference>
<dbReference type="Proteomes" id="UP000245379">
    <property type="component" value="Unassembled WGS sequence"/>
</dbReference>
<keyword evidence="1" id="KW-0472">Membrane</keyword>
<feature type="transmembrane region" description="Helical" evidence="1">
    <location>
        <begin position="82"/>
        <end position="104"/>
    </location>
</feature>
<evidence type="ECO:0000313" key="3">
    <source>
        <dbReference type="EMBL" id="PWS26393.1"/>
    </source>
</evidence>
<dbReference type="InterPro" id="IPR002656">
    <property type="entry name" value="Acyl_transf_3_dom"/>
</dbReference>
<dbReference type="Pfam" id="PF01757">
    <property type="entry name" value="Acyl_transf_3"/>
    <property type="match status" value="1"/>
</dbReference>
<evidence type="ECO:0000313" key="4">
    <source>
        <dbReference type="Proteomes" id="UP000245379"/>
    </source>
</evidence>
<feature type="transmembrane region" description="Helical" evidence="1">
    <location>
        <begin position="279"/>
        <end position="300"/>
    </location>
</feature>
<evidence type="ECO:0000256" key="1">
    <source>
        <dbReference type="SAM" id="Phobius"/>
    </source>
</evidence>
<feature type="transmembrane region" description="Helical" evidence="1">
    <location>
        <begin position="12"/>
        <end position="30"/>
    </location>
</feature>
<dbReference type="GO" id="GO:0000271">
    <property type="term" value="P:polysaccharide biosynthetic process"/>
    <property type="evidence" value="ECO:0007669"/>
    <property type="project" value="TreeGrafter"/>
</dbReference>
<keyword evidence="1" id="KW-0812">Transmembrane</keyword>
<feature type="transmembrane region" description="Helical" evidence="1">
    <location>
        <begin position="208"/>
        <end position="232"/>
    </location>
</feature>
<dbReference type="PANTHER" id="PTHR23028">
    <property type="entry name" value="ACETYLTRANSFERASE"/>
    <property type="match status" value="1"/>
</dbReference>
<feature type="transmembrane region" description="Helical" evidence="1">
    <location>
        <begin position="50"/>
        <end position="70"/>
    </location>
</feature>
<reference evidence="3 4" key="1">
    <citation type="submission" date="2018-05" db="EMBL/GenBank/DDBJ databases">
        <title>Pedobacter paludis sp. nov., isolated from wetland soil.</title>
        <authorList>
            <person name="Zhang Y."/>
            <person name="Wang G."/>
        </authorList>
    </citation>
    <scope>NUCLEOTIDE SEQUENCE [LARGE SCALE GENOMIC DNA]</scope>
    <source>
        <strain evidence="3 4">KCTC22721</strain>
    </source>
</reference>
<feature type="transmembrane region" description="Helical" evidence="1">
    <location>
        <begin position="177"/>
        <end position="196"/>
    </location>
</feature>
<dbReference type="InterPro" id="IPR050879">
    <property type="entry name" value="Acyltransferase_3"/>
</dbReference>
<accession>A0A317EKM6</accession>
<gene>
    <name evidence="3" type="ORF">DHW03_16565</name>
</gene>
<dbReference type="AlphaFoldDB" id="A0A317EKM6"/>
<feature type="transmembrane region" description="Helical" evidence="1">
    <location>
        <begin position="124"/>
        <end position="148"/>
    </location>
</feature>
<feature type="transmembrane region" description="Helical" evidence="1">
    <location>
        <begin position="155"/>
        <end position="171"/>
    </location>
</feature>